<feature type="compositionally biased region" description="Pro residues" evidence="1">
    <location>
        <begin position="530"/>
        <end position="542"/>
    </location>
</feature>
<organism evidence="2 3">
    <name type="scientific">Podospora bellae-mahoneyi</name>
    <dbReference type="NCBI Taxonomy" id="2093777"/>
    <lineage>
        <taxon>Eukaryota</taxon>
        <taxon>Fungi</taxon>
        <taxon>Dikarya</taxon>
        <taxon>Ascomycota</taxon>
        <taxon>Pezizomycotina</taxon>
        <taxon>Sordariomycetes</taxon>
        <taxon>Sordariomycetidae</taxon>
        <taxon>Sordariales</taxon>
        <taxon>Podosporaceae</taxon>
        <taxon>Podospora</taxon>
    </lineage>
</organism>
<evidence type="ECO:0000256" key="1">
    <source>
        <dbReference type="SAM" id="MobiDB-lite"/>
    </source>
</evidence>
<reference evidence="2 3" key="1">
    <citation type="journal article" date="2023" name="bioRxiv">
        <title>High-quality genome assemblies of four members of thePodospora anserinaspecies complex.</title>
        <authorList>
            <person name="Ament-Velasquez S.L."/>
            <person name="Vogan A.A."/>
            <person name="Wallerman O."/>
            <person name="Hartmann F."/>
            <person name="Gautier V."/>
            <person name="Silar P."/>
            <person name="Giraud T."/>
            <person name="Johannesson H."/>
        </authorList>
    </citation>
    <scope>NUCLEOTIDE SEQUENCE [LARGE SCALE GENOMIC DNA]</scope>
    <source>
        <strain evidence="2 3">CBS 112042</strain>
    </source>
</reference>
<proteinExistence type="predicted"/>
<protein>
    <recommendedName>
        <fullName evidence="4">RING-CH-type domain-containing protein</fullName>
    </recommendedName>
</protein>
<gene>
    <name evidence="2" type="ORF">QC761_304050</name>
</gene>
<name>A0ABR0FK86_9PEZI</name>
<dbReference type="EMBL" id="JAFFGZ010000005">
    <property type="protein sequence ID" value="KAK4644356.1"/>
    <property type="molecule type" value="Genomic_DNA"/>
</dbReference>
<feature type="compositionally biased region" description="Pro residues" evidence="1">
    <location>
        <begin position="563"/>
        <end position="573"/>
    </location>
</feature>
<accession>A0ABR0FK86</accession>
<feature type="region of interest" description="Disordered" evidence="1">
    <location>
        <begin position="481"/>
        <end position="584"/>
    </location>
</feature>
<comment type="caution">
    <text evidence="2">The sequence shown here is derived from an EMBL/GenBank/DDBJ whole genome shotgun (WGS) entry which is preliminary data.</text>
</comment>
<sequence length="584" mass="64096">MELPHGVLDKQPLSGSGCCHPPQHVPPGALKPSVGAAFCVLLDSNGQTSNVDVECKDMRHIQCLTSWSIAFYMTSTYTLSSKRDALKALVPSPRRVPVCHAGARLWRHAGLGFHLLDPSLHCCICVDGWPSPLAASNMRSASETGHSGSDLSIFPRPGSTISASPLSSSPRPLVRSLAVVHLVTPSFAPSSVFCCYHSSHSASLTILRLGIVINKREQASHATLCWSRFFAIIACRDWAEQALGICKSCRRLAAIRPHSSHDTDSRLNVVKPALPSPNSIFSSCCNLGHNPPKRASPLCLPFSQTRTTWFCPSLSTQERSPRIDYNYNNNNNNNNTSPNTKSSRKGVIRMDPDCAICHAPASHACECEAKGLEVAVRQAEARMMQSIYNDIRSWVRAHAQDYILEYFRLLTERRKATHAQHLERITAHAYHYYHAPPHPNEIAAAQQALKRGIDEDWQASVQRYPEVLEYFYSLVELTLPDDNEPAVKDPPLSALQGSRKAARRNTGPGTAVSGPSLAAPPPHLHEREPLPLPRGRTPPPLEPLRERRTPAPPGGGRRQSYRGPPPGPPPPPASAYFPPQYGPM</sequence>
<keyword evidence="3" id="KW-1185">Reference proteome</keyword>
<feature type="compositionally biased region" description="Low complexity" evidence="1">
    <location>
        <begin position="574"/>
        <end position="584"/>
    </location>
</feature>
<evidence type="ECO:0008006" key="4">
    <source>
        <dbReference type="Google" id="ProtNLM"/>
    </source>
</evidence>
<evidence type="ECO:0000313" key="2">
    <source>
        <dbReference type="EMBL" id="KAK4644356.1"/>
    </source>
</evidence>
<dbReference type="GeneID" id="87897032"/>
<evidence type="ECO:0000313" key="3">
    <source>
        <dbReference type="Proteomes" id="UP001322138"/>
    </source>
</evidence>
<dbReference type="Proteomes" id="UP001322138">
    <property type="component" value="Unassembled WGS sequence"/>
</dbReference>
<dbReference type="RefSeq" id="XP_062733332.1">
    <property type="nucleotide sequence ID" value="XM_062877550.1"/>
</dbReference>